<keyword evidence="2" id="KW-1185">Reference proteome</keyword>
<dbReference type="KEGG" id="ppha:BVH74_15915"/>
<sequence length="95" mass="10644">MSSVQPIPHAGVDTLSFRQLDQLNALPKGSCFKLFKHCQSQLLEGRDYFYLPATEHQALIDQLKLSGQIYASTVHLVLLTRDGYARLRELGGSQL</sequence>
<dbReference type="AlphaFoldDB" id="A0A1V0B879"/>
<organism evidence="1 2">
    <name type="scientific">Halopseudomonas phragmitis</name>
    <dbReference type="NCBI Taxonomy" id="1931241"/>
    <lineage>
        <taxon>Bacteria</taxon>
        <taxon>Pseudomonadati</taxon>
        <taxon>Pseudomonadota</taxon>
        <taxon>Gammaproteobacteria</taxon>
        <taxon>Pseudomonadales</taxon>
        <taxon>Pseudomonadaceae</taxon>
        <taxon>Halopseudomonas</taxon>
    </lineage>
</organism>
<dbReference type="Proteomes" id="UP000243488">
    <property type="component" value="Chromosome"/>
</dbReference>
<evidence type="ECO:0000313" key="2">
    <source>
        <dbReference type="Proteomes" id="UP000243488"/>
    </source>
</evidence>
<proteinExistence type="predicted"/>
<dbReference type="RefSeq" id="WP_080051054.1">
    <property type="nucleotide sequence ID" value="NZ_CP020100.1"/>
</dbReference>
<dbReference type="STRING" id="1931241.BVH74_15915"/>
<name>A0A1V0B879_9GAMM</name>
<gene>
    <name evidence="1" type="ORF">BVH74_15915</name>
</gene>
<accession>A0A1V0B879</accession>
<reference evidence="1 2" key="1">
    <citation type="submission" date="2017-03" db="EMBL/GenBank/DDBJ databases">
        <title>Complete genome sequence of the novel DNRA strain Pseudomonas sp. S-6-2 isolated from Chinese polluted river sediment. Journal of Biotechnology.</title>
        <authorList>
            <person name="Li J."/>
            <person name="Xiang F."/>
            <person name="Wang L."/>
            <person name="Xi L."/>
            <person name="Liu J."/>
        </authorList>
    </citation>
    <scope>NUCLEOTIDE SEQUENCE [LARGE SCALE GENOMIC DNA]</scope>
    <source>
        <strain evidence="1 2">S-6-2</strain>
    </source>
</reference>
<protein>
    <submittedName>
        <fullName evidence="1">Uncharacterized protein</fullName>
    </submittedName>
</protein>
<dbReference type="EMBL" id="CP020100">
    <property type="protein sequence ID" value="AQZ96146.1"/>
    <property type="molecule type" value="Genomic_DNA"/>
</dbReference>
<evidence type="ECO:0000313" key="1">
    <source>
        <dbReference type="EMBL" id="AQZ96146.1"/>
    </source>
</evidence>